<reference evidence="2 3" key="1">
    <citation type="submission" date="2021-03" db="EMBL/GenBank/DDBJ databases">
        <authorList>
            <person name="King G.J."/>
            <person name="Bancroft I."/>
            <person name="Baten A."/>
            <person name="Bloomfield J."/>
            <person name="Borpatragohain P."/>
            <person name="He Z."/>
            <person name="Irish N."/>
            <person name="Irwin J."/>
            <person name="Liu K."/>
            <person name="Mauleon R.P."/>
            <person name="Moore J."/>
            <person name="Morris R."/>
            <person name="Ostergaard L."/>
            <person name="Wang B."/>
            <person name="Wells R."/>
        </authorList>
    </citation>
    <scope>NUCLEOTIDE SEQUENCE [LARGE SCALE GENOMIC DNA]</scope>
    <source>
        <strain evidence="2">R-o-18</strain>
        <tissue evidence="2">Leaf</tissue>
    </source>
</reference>
<keyword evidence="3" id="KW-1185">Reference proteome</keyword>
<sequence length="74" mass="8258">MAVMSHDKAEDRLYESAHTRPIPYNSQIVGQESGGDDDDDDSDNHTHNTNIYISLAELLKHGIVPVFIHVASRL</sequence>
<organism evidence="2 3">
    <name type="scientific">Brassica rapa subsp. trilocularis</name>
    <dbReference type="NCBI Taxonomy" id="1813537"/>
    <lineage>
        <taxon>Eukaryota</taxon>
        <taxon>Viridiplantae</taxon>
        <taxon>Streptophyta</taxon>
        <taxon>Embryophyta</taxon>
        <taxon>Tracheophyta</taxon>
        <taxon>Spermatophyta</taxon>
        <taxon>Magnoliopsida</taxon>
        <taxon>eudicotyledons</taxon>
        <taxon>Gunneridae</taxon>
        <taxon>Pentapetalae</taxon>
        <taxon>rosids</taxon>
        <taxon>malvids</taxon>
        <taxon>Brassicales</taxon>
        <taxon>Brassicaceae</taxon>
        <taxon>Brassiceae</taxon>
        <taxon>Brassica</taxon>
    </lineage>
</organism>
<dbReference type="Proteomes" id="UP000823674">
    <property type="component" value="Chromosome A03"/>
</dbReference>
<evidence type="ECO:0000313" key="2">
    <source>
        <dbReference type="EMBL" id="KAG5404065.1"/>
    </source>
</evidence>
<gene>
    <name evidence="2" type="primary">A03p017720.1_BraROA</name>
    <name evidence="2" type="ORF">IGI04_010184</name>
</gene>
<evidence type="ECO:0000313" key="3">
    <source>
        <dbReference type="Proteomes" id="UP000823674"/>
    </source>
</evidence>
<feature type="compositionally biased region" description="Basic and acidic residues" evidence="1">
    <location>
        <begin position="1"/>
        <end position="18"/>
    </location>
</feature>
<name>A0ABQ7N1Y0_BRACM</name>
<dbReference type="EMBL" id="JADBGQ010000003">
    <property type="protein sequence ID" value="KAG5404065.1"/>
    <property type="molecule type" value="Genomic_DNA"/>
</dbReference>
<accession>A0ABQ7N1Y0</accession>
<feature type="region of interest" description="Disordered" evidence="1">
    <location>
        <begin position="1"/>
        <end position="47"/>
    </location>
</feature>
<evidence type="ECO:0000256" key="1">
    <source>
        <dbReference type="SAM" id="MobiDB-lite"/>
    </source>
</evidence>
<proteinExistence type="predicted"/>
<protein>
    <submittedName>
        <fullName evidence="2">Uncharacterized protein</fullName>
    </submittedName>
</protein>
<comment type="caution">
    <text evidence="2">The sequence shown here is derived from an EMBL/GenBank/DDBJ whole genome shotgun (WGS) entry which is preliminary data.</text>
</comment>